<dbReference type="InterPro" id="IPR050109">
    <property type="entry name" value="HTH-type_TetR-like_transc_reg"/>
</dbReference>
<dbReference type="PANTHER" id="PTHR30055:SF234">
    <property type="entry name" value="HTH-TYPE TRANSCRIPTIONAL REGULATOR BETI"/>
    <property type="match status" value="1"/>
</dbReference>
<dbReference type="InterPro" id="IPR009057">
    <property type="entry name" value="Homeodomain-like_sf"/>
</dbReference>
<proteinExistence type="predicted"/>
<dbReference type="Proteomes" id="UP000680865">
    <property type="component" value="Unassembled WGS sequence"/>
</dbReference>
<gene>
    <name evidence="6" type="ORF">Aco04nite_41240</name>
</gene>
<keyword evidence="2 4" id="KW-0238">DNA-binding</keyword>
<dbReference type="Gene3D" id="1.10.357.10">
    <property type="entry name" value="Tetracycline Repressor, domain 2"/>
    <property type="match status" value="1"/>
</dbReference>
<feature type="DNA-binding region" description="H-T-H motif" evidence="4">
    <location>
        <begin position="49"/>
        <end position="68"/>
    </location>
</feature>
<dbReference type="PRINTS" id="PR00455">
    <property type="entry name" value="HTHTETR"/>
</dbReference>
<evidence type="ECO:0000256" key="2">
    <source>
        <dbReference type="ARBA" id="ARBA00023125"/>
    </source>
</evidence>
<dbReference type="SUPFAM" id="SSF46689">
    <property type="entry name" value="Homeodomain-like"/>
    <property type="match status" value="1"/>
</dbReference>
<protein>
    <submittedName>
        <fullName evidence="6">TetR family transcriptional regulator</fullName>
    </submittedName>
</protein>
<evidence type="ECO:0000256" key="1">
    <source>
        <dbReference type="ARBA" id="ARBA00023015"/>
    </source>
</evidence>
<accession>A0A919VQ78</accession>
<feature type="domain" description="HTH tetR-type" evidence="5">
    <location>
        <begin position="27"/>
        <end position="86"/>
    </location>
</feature>
<dbReference type="PANTHER" id="PTHR30055">
    <property type="entry name" value="HTH-TYPE TRANSCRIPTIONAL REGULATOR RUTR"/>
    <property type="match status" value="1"/>
</dbReference>
<dbReference type="Pfam" id="PF00440">
    <property type="entry name" value="TetR_N"/>
    <property type="match status" value="1"/>
</dbReference>
<dbReference type="InterPro" id="IPR036271">
    <property type="entry name" value="Tet_transcr_reg_TetR-rel_C_sf"/>
</dbReference>
<sequence>MMTFSLPAGNVQAVLYGARLSRRSDALRNRTAIIEAASAVLGGPGSSRPIPEIARRAGIGQATLYRHFPDRNTLIVAVIEHHLAQVRDAAAACTDLRPLLREVLHAQIAMRPLVLLAERLAAPERRRIEQHLVTAFAEPLRHAQQQGLIRADLTPADLLLLFTMVRSAAESAGDAVAAADRSIDLLLHGIAPAGSFGLQDRH</sequence>
<dbReference type="SUPFAM" id="SSF48498">
    <property type="entry name" value="Tetracyclin repressor-like, C-terminal domain"/>
    <property type="match status" value="1"/>
</dbReference>
<evidence type="ECO:0000313" key="7">
    <source>
        <dbReference type="Proteomes" id="UP000680865"/>
    </source>
</evidence>
<name>A0A919VQ78_9ACTN</name>
<dbReference type="EMBL" id="BOQP01000021">
    <property type="protein sequence ID" value="GIM74619.1"/>
    <property type="molecule type" value="Genomic_DNA"/>
</dbReference>
<dbReference type="InterPro" id="IPR049445">
    <property type="entry name" value="TetR_SbtR-like_C"/>
</dbReference>
<dbReference type="Pfam" id="PF21597">
    <property type="entry name" value="TetR_C_43"/>
    <property type="match status" value="1"/>
</dbReference>
<dbReference type="AlphaFoldDB" id="A0A919VQ78"/>
<keyword evidence="3" id="KW-0804">Transcription</keyword>
<dbReference type="PROSITE" id="PS50977">
    <property type="entry name" value="HTH_TETR_2"/>
    <property type="match status" value="1"/>
</dbReference>
<evidence type="ECO:0000259" key="5">
    <source>
        <dbReference type="PROSITE" id="PS50977"/>
    </source>
</evidence>
<reference evidence="6" key="1">
    <citation type="submission" date="2021-03" db="EMBL/GenBank/DDBJ databases">
        <title>Whole genome shotgun sequence of Actinoplanes consettensis NBRC 14913.</title>
        <authorList>
            <person name="Komaki H."/>
            <person name="Tamura T."/>
        </authorList>
    </citation>
    <scope>NUCLEOTIDE SEQUENCE</scope>
    <source>
        <strain evidence="6">NBRC 14913</strain>
    </source>
</reference>
<dbReference type="GO" id="GO:0003700">
    <property type="term" value="F:DNA-binding transcription factor activity"/>
    <property type="evidence" value="ECO:0007669"/>
    <property type="project" value="TreeGrafter"/>
</dbReference>
<dbReference type="GO" id="GO:0000976">
    <property type="term" value="F:transcription cis-regulatory region binding"/>
    <property type="evidence" value="ECO:0007669"/>
    <property type="project" value="TreeGrafter"/>
</dbReference>
<comment type="caution">
    <text evidence="6">The sequence shown here is derived from an EMBL/GenBank/DDBJ whole genome shotgun (WGS) entry which is preliminary data.</text>
</comment>
<evidence type="ECO:0000256" key="3">
    <source>
        <dbReference type="ARBA" id="ARBA00023163"/>
    </source>
</evidence>
<organism evidence="6 7">
    <name type="scientific">Winogradskya consettensis</name>
    <dbReference type="NCBI Taxonomy" id="113560"/>
    <lineage>
        <taxon>Bacteria</taxon>
        <taxon>Bacillati</taxon>
        <taxon>Actinomycetota</taxon>
        <taxon>Actinomycetes</taxon>
        <taxon>Micromonosporales</taxon>
        <taxon>Micromonosporaceae</taxon>
        <taxon>Winogradskya</taxon>
    </lineage>
</organism>
<keyword evidence="7" id="KW-1185">Reference proteome</keyword>
<evidence type="ECO:0000313" key="6">
    <source>
        <dbReference type="EMBL" id="GIM74619.1"/>
    </source>
</evidence>
<dbReference type="InterPro" id="IPR001647">
    <property type="entry name" value="HTH_TetR"/>
</dbReference>
<keyword evidence="1" id="KW-0805">Transcription regulation</keyword>
<evidence type="ECO:0000256" key="4">
    <source>
        <dbReference type="PROSITE-ProRule" id="PRU00335"/>
    </source>
</evidence>